<dbReference type="GO" id="GO:0010498">
    <property type="term" value="P:proteasomal protein catabolic process"/>
    <property type="evidence" value="ECO:0007669"/>
    <property type="project" value="InterPro"/>
</dbReference>
<dbReference type="PANTHER" id="PTHR42307:SF2">
    <property type="entry name" value="PUP DEAMIDASE_DEPUPYLASE"/>
    <property type="match status" value="1"/>
</dbReference>
<keyword evidence="1" id="KW-1133">Transmembrane helix</keyword>
<dbReference type="OrthoDB" id="224423at2"/>
<dbReference type="STRING" id="530564.Psta_0514"/>
<evidence type="ECO:0000256" key="1">
    <source>
        <dbReference type="SAM" id="Phobius"/>
    </source>
</evidence>
<keyword evidence="1" id="KW-0812">Transmembrane</keyword>
<dbReference type="EMBL" id="CP001848">
    <property type="protein sequence ID" value="ADB15201.1"/>
    <property type="molecule type" value="Genomic_DNA"/>
</dbReference>
<dbReference type="eggNOG" id="COG4122">
    <property type="taxonomic scope" value="Bacteria"/>
</dbReference>
<proteinExistence type="predicted"/>
<dbReference type="GO" id="GO:0070490">
    <property type="term" value="P:protein pupylation"/>
    <property type="evidence" value="ECO:0007669"/>
    <property type="project" value="TreeGrafter"/>
</dbReference>
<dbReference type="InterPro" id="IPR004347">
    <property type="entry name" value="Pup_ligase/deamidase"/>
</dbReference>
<name>D2R3H0_PIRSD</name>
<feature type="transmembrane region" description="Helical" evidence="1">
    <location>
        <begin position="146"/>
        <end position="164"/>
    </location>
</feature>
<dbReference type="AlphaFoldDB" id="D2R3H0"/>
<dbReference type="Pfam" id="PF03136">
    <property type="entry name" value="Pup_ligase"/>
    <property type="match status" value="1"/>
</dbReference>
<sequence>MRRQRGAIFERLVGLETEYALLRPATADNDGYSRFEVFRALVASLRTRIPAVAAQHFKEGVFHAAGGAVWFETERISSGGGLVEGSSPECRGPMQVLIWQKAQDKLLAAALDDATDGETKLIKNDRDAFGNVYGAQENYEATLATGWRLLAWRASLIAIFPIVLLTWLSLWIITGAVMLYALAAVLVYLALERLVRRPQRLAMLLFGCSFERLGEAGPTGPQWMEQFLSVVVRVIAAPLAGVLLAIIAVTSFCEHRKKLLPFLASRAVIGGSGMIDDQGRFLLADKATAMNCSIGFGGLLGDRPIFTFGHFYKTIFSDAWMAPGEYFRLFSPRQRLQIGLGDSNLCDVSQYLRVGTTLLVLDMIEAGEATNLPQLRSPLRACRKFTSDPTLQATAPLRGGGEITALEVQRAYLEACRQFLAKHPEAPEEAFQVLSLWDETLKQLAGDRQALVGSIDWVTKQRLIDENTAGVSPKVLKKIDIKYHELSSEGYFQKLLAVGLIRQLTTPAEVERAMRCPPSGTPAAVRGQFIREFASGDKPITANWHYVLLGRGRTRRIIKLSDYRPLAIARPQRPRAQAAQDIDTE</sequence>
<gene>
    <name evidence="2" type="ordered locus">Psta_0514</name>
</gene>
<keyword evidence="3" id="KW-1185">Reference proteome</keyword>
<dbReference type="PANTHER" id="PTHR42307">
    <property type="entry name" value="PUP DEAMIDASE/DEPUPYLASE"/>
    <property type="match status" value="1"/>
</dbReference>
<dbReference type="Proteomes" id="UP000001887">
    <property type="component" value="Chromosome"/>
</dbReference>
<dbReference type="GO" id="GO:0005524">
    <property type="term" value="F:ATP binding"/>
    <property type="evidence" value="ECO:0007669"/>
    <property type="project" value="TreeGrafter"/>
</dbReference>
<organism evidence="2 3">
    <name type="scientific">Pirellula staleyi (strain ATCC 27377 / DSM 6068 / ICPB 4128)</name>
    <name type="common">Pirella staleyi</name>
    <dbReference type="NCBI Taxonomy" id="530564"/>
    <lineage>
        <taxon>Bacteria</taxon>
        <taxon>Pseudomonadati</taxon>
        <taxon>Planctomycetota</taxon>
        <taxon>Planctomycetia</taxon>
        <taxon>Pirellulales</taxon>
        <taxon>Pirellulaceae</taxon>
        <taxon>Pirellula</taxon>
    </lineage>
</organism>
<dbReference type="GO" id="GO:0019941">
    <property type="term" value="P:modification-dependent protein catabolic process"/>
    <property type="evidence" value="ECO:0007669"/>
    <property type="project" value="InterPro"/>
</dbReference>
<protein>
    <submittedName>
        <fullName evidence="2">Uncharacterized protein</fullName>
    </submittedName>
</protein>
<reference evidence="2 3" key="1">
    <citation type="journal article" date="2009" name="Stand. Genomic Sci.">
        <title>Complete genome sequence of Pirellula staleyi type strain (ATCC 27377).</title>
        <authorList>
            <person name="Clum A."/>
            <person name="Tindall B.J."/>
            <person name="Sikorski J."/>
            <person name="Ivanova N."/>
            <person name="Mavrommatis K."/>
            <person name="Lucas S."/>
            <person name="Glavina del Rio T."/>
            <person name="Nolan M."/>
            <person name="Chen F."/>
            <person name="Tice H."/>
            <person name="Pitluck S."/>
            <person name="Cheng J.F."/>
            <person name="Chertkov O."/>
            <person name="Brettin T."/>
            <person name="Han C."/>
            <person name="Detter J.C."/>
            <person name="Kuske C."/>
            <person name="Bruce D."/>
            <person name="Goodwin L."/>
            <person name="Ovchinikova G."/>
            <person name="Pati A."/>
            <person name="Mikhailova N."/>
            <person name="Chen A."/>
            <person name="Palaniappan K."/>
            <person name="Land M."/>
            <person name="Hauser L."/>
            <person name="Chang Y.J."/>
            <person name="Jeffries C.D."/>
            <person name="Chain P."/>
            <person name="Rohde M."/>
            <person name="Goker M."/>
            <person name="Bristow J."/>
            <person name="Eisen J.A."/>
            <person name="Markowitz V."/>
            <person name="Hugenholtz P."/>
            <person name="Kyrpides N.C."/>
            <person name="Klenk H.P."/>
            <person name="Lapidus A."/>
        </authorList>
    </citation>
    <scope>NUCLEOTIDE SEQUENCE [LARGE SCALE GENOMIC DNA]</scope>
    <source>
        <strain evidence="3">ATCC 27377 / DSM 6068 / ICPB 4128</strain>
    </source>
</reference>
<dbReference type="KEGG" id="psl:Psta_0514"/>
<accession>D2R3H0</accession>
<evidence type="ECO:0000313" key="2">
    <source>
        <dbReference type="EMBL" id="ADB15201.1"/>
    </source>
</evidence>
<feature type="transmembrane region" description="Helical" evidence="1">
    <location>
        <begin position="230"/>
        <end position="252"/>
    </location>
</feature>
<evidence type="ECO:0000313" key="3">
    <source>
        <dbReference type="Proteomes" id="UP000001887"/>
    </source>
</evidence>
<feature type="transmembrane region" description="Helical" evidence="1">
    <location>
        <begin position="170"/>
        <end position="191"/>
    </location>
</feature>
<keyword evidence="1" id="KW-0472">Membrane</keyword>
<dbReference type="HOGENOM" id="CLU_466073_0_0_0"/>